<dbReference type="PANTHER" id="PTHR36173:SF2">
    <property type="entry name" value="RIBONUCLEASE VAPC16"/>
    <property type="match status" value="1"/>
</dbReference>
<reference evidence="2 3" key="1">
    <citation type="submission" date="2017-01" db="EMBL/GenBank/DDBJ databases">
        <title>The cable genome- insights into the physiology and evolution of filamentous bacteria capable of sulfide oxidation via long distance electron transfer.</title>
        <authorList>
            <person name="Schreiber L."/>
            <person name="Bjerg J.T."/>
            <person name="Boggild A."/>
            <person name="Van De Vossenberg J."/>
            <person name="Meysman F."/>
            <person name="Nielsen L.P."/>
            <person name="Schramm A."/>
            <person name="Kjeldsen K.U."/>
        </authorList>
    </citation>
    <scope>NUCLEOTIDE SEQUENCE [LARGE SCALE GENOMIC DNA]</scope>
    <source>
        <strain evidence="2">A5</strain>
    </source>
</reference>
<dbReference type="PANTHER" id="PTHR36173">
    <property type="entry name" value="RIBONUCLEASE VAPC16-RELATED"/>
    <property type="match status" value="1"/>
</dbReference>
<dbReference type="InterPro" id="IPR029060">
    <property type="entry name" value="PIN-like_dom_sf"/>
</dbReference>
<dbReference type="InterPro" id="IPR041705">
    <property type="entry name" value="PIN_Sll0205"/>
</dbReference>
<dbReference type="Pfam" id="PF01850">
    <property type="entry name" value="PIN"/>
    <property type="match status" value="1"/>
</dbReference>
<evidence type="ECO:0000313" key="2">
    <source>
        <dbReference type="EMBL" id="RWX52524.1"/>
    </source>
</evidence>
<dbReference type="SUPFAM" id="SSF88723">
    <property type="entry name" value="PIN domain-like"/>
    <property type="match status" value="1"/>
</dbReference>
<sequence>MGKITLLLDTHIFLWWLFDDPHLPAGIRGHIGEAENTILISAASVWEITTKFRLGRLPHAETVARNVPKWISEAGFTALPVGPDHAQLAGEWEMAHRDPFDRMLAAQAKLENVVLATVDKELRRFPVKIMRK</sequence>
<dbReference type="InterPro" id="IPR052919">
    <property type="entry name" value="TA_system_RNase"/>
</dbReference>
<organism evidence="2 3">
    <name type="scientific">Candidatus Electrothrix marina</name>
    <dbReference type="NCBI Taxonomy" id="1859130"/>
    <lineage>
        <taxon>Bacteria</taxon>
        <taxon>Pseudomonadati</taxon>
        <taxon>Thermodesulfobacteriota</taxon>
        <taxon>Desulfobulbia</taxon>
        <taxon>Desulfobulbales</taxon>
        <taxon>Desulfobulbaceae</taxon>
        <taxon>Candidatus Electrothrix</taxon>
    </lineage>
</organism>
<evidence type="ECO:0000259" key="1">
    <source>
        <dbReference type="Pfam" id="PF01850"/>
    </source>
</evidence>
<dbReference type="Gene3D" id="3.40.50.1010">
    <property type="entry name" value="5'-nuclease"/>
    <property type="match status" value="1"/>
</dbReference>
<comment type="caution">
    <text evidence="2">The sequence shown here is derived from an EMBL/GenBank/DDBJ whole genome shotgun (WGS) entry which is preliminary data.</text>
</comment>
<accession>A0A444JHC1</accession>
<dbReference type="Proteomes" id="UP000288892">
    <property type="component" value="Unassembled WGS sequence"/>
</dbReference>
<dbReference type="CDD" id="cd09872">
    <property type="entry name" value="PIN_Sll0205-like"/>
    <property type="match status" value="1"/>
</dbReference>
<proteinExistence type="predicted"/>
<gene>
    <name evidence="2" type="ORF">VU01_100314</name>
</gene>
<dbReference type="AlphaFoldDB" id="A0A444JHC1"/>
<name>A0A444JHC1_9BACT</name>
<protein>
    <submittedName>
        <fullName evidence="2">PIN domain nuclease, a component of toxin-antitoxin system (PIN domain)</fullName>
    </submittedName>
</protein>
<dbReference type="EMBL" id="MTKS01000003">
    <property type="protein sequence ID" value="RWX52524.1"/>
    <property type="molecule type" value="Genomic_DNA"/>
</dbReference>
<dbReference type="InterPro" id="IPR002716">
    <property type="entry name" value="PIN_dom"/>
</dbReference>
<evidence type="ECO:0000313" key="3">
    <source>
        <dbReference type="Proteomes" id="UP000288892"/>
    </source>
</evidence>
<feature type="domain" description="PIN" evidence="1">
    <location>
        <begin position="7"/>
        <end position="126"/>
    </location>
</feature>
<keyword evidence="3" id="KW-1185">Reference proteome</keyword>